<feature type="transmembrane region" description="Helical" evidence="1">
    <location>
        <begin position="55"/>
        <end position="73"/>
    </location>
</feature>
<dbReference type="EMBL" id="VSSQ01042425">
    <property type="protein sequence ID" value="MPM96007.1"/>
    <property type="molecule type" value="Genomic_DNA"/>
</dbReference>
<organism evidence="2">
    <name type="scientific">bioreactor metagenome</name>
    <dbReference type="NCBI Taxonomy" id="1076179"/>
    <lineage>
        <taxon>unclassified sequences</taxon>
        <taxon>metagenomes</taxon>
        <taxon>ecological metagenomes</taxon>
    </lineage>
</organism>
<dbReference type="PANTHER" id="PTHR36434">
    <property type="entry name" value="MEMBRANE PROTEASE YUGP-RELATED"/>
    <property type="match status" value="1"/>
</dbReference>
<name>A0A645E2T0_9ZZZZ</name>
<dbReference type="Pfam" id="PF04298">
    <property type="entry name" value="Zn_peptidase_2"/>
    <property type="match status" value="1"/>
</dbReference>
<dbReference type="AlphaFoldDB" id="A0A645E2T0"/>
<evidence type="ECO:0000313" key="2">
    <source>
        <dbReference type="EMBL" id="MPM96007.1"/>
    </source>
</evidence>
<keyword evidence="1" id="KW-1133">Transmembrane helix</keyword>
<accession>A0A645E2T0</accession>
<comment type="caution">
    <text evidence="2">The sequence shown here is derived from an EMBL/GenBank/DDBJ whole genome shotgun (WGS) entry which is preliminary data.</text>
</comment>
<reference evidence="2" key="1">
    <citation type="submission" date="2019-08" db="EMBL/GenBank/DDBJ databases">
        <authorList>
            <person name="Kucharzyk K."/>
            <person name="Murdoch R.W."/>
            <person name="Higgins S."/>
            <person name="Loffler F."/>
        </authorList>
    </citation>
    <scope>NUCLEOTIDE SEQUENCE</scope>
</reference>
<keyword evidence="1" id="KW-0812">Transmembrane</keyword>
<dbReference type="PANTHER" id="PTHR36434:SF1">
    <property type="entry name" value="MEMBRANE PROTEASE YUGP-RELATED"/>
    <property type="match status" value="1"/>
</dbReference>
<evidence type="ECO:0008006" key="3">
    <source>
        <dbReference type="Google" id="ProtNLM"/>
    </source>
</evidence>
<evidence type="ECO:0000256" key="1">
    <source>
        <dbReference type="SAM" id="Phobius"/>
    </source>
</evidence>
<sequence length="138" mass="14693">MASIGVAAHETGHAIQHSNAYFPLMIRNAIIPVTSFASSMAFPLILIGMFLNYQILIPIGIACFGAAVLFQFITLPVEFNASSRAIAILSDTGVLASDELVSARKVLSAAALTYVAATIVALMQLLRLLILFGGRNRD</sequence>
<feature type="transmembrane region" description="Helical" evidence="1">
    <location>
        <begin position="29"/>
        <end position="48"/>
    </location>
</feature>
<dbReference type="InterPro" id="IPR007395">
    <property type="entry name" value="Zn_peptidase_2"/>
</dbReference>
<protein>
    <recommendedName>
        <fullName evidence="3">Neutral zinc metallopeptidase</fullName>
    </recommendedName>
</protein>
<proteinExistence type="predicted"/>
<feature type="transmembrane region" description="Helical" evidence="1">
    <location>
        <begin position="111"/>
        <end position="132"/>
    </location>
</feature>
<keyword evidence="1" id="KW-0472">Membrane</keyword>
<gene>
    <name evidence="2" type="ORF">SDC9_143163</name>
</gene>